<evidence type="ECO:0000256" key="1">
    <source>
        <dbReference type="SAM" id="SignalP"/>
    </source>
</evidence>
<proteinExistence type="predicted"/>
<evidence type="ECO:0008006" key="4">
    <source>
        <dbReference type="Google" id="ProtNLM"/>
    </source>
</evidence>
<dbReference type="InParanoid" id="A0A1Y2M2Q5"/>
<keyword evidence="3" id="KW-1185">Reference proteome</keyword>
<dbReference type="EMBL" id="KZ107842">
    <property type="protein sequence ID" value="OSS50380.1"/>
    <property type="molecule type" value="Genomic_DNA"/>
</dbReference>
<organism evidence="2 3">
    <name type="scientific">Epicoccum nigrum</name>
    <name type="common">Soil fungus</name>
    <name type="synonym">Epicoccum purpurascens</name>
    <dbReference type="NCBI Taxonomy" id="105696"/>
    <lineage>
        <taxon>Eukaryota</taxon>
        <taxon>Fungi</taxon>
        <taxon>Dikarya</taxon>
        <taxon>Ascomycota</taxon>
        <taxon>Pezizomycotina</taxon>
        <taxon>Dothideomycetes</taxon>
        <taxon>Pleosporomycetidae</taxon>
        <taxon>Pleosporales</taxon>
        <taxon>Pleosporineae</taxon>
        <taxon>Didymellaceae</taxon>
        <taxon>Epicoccum</taxon>
    </lineage>
</organism>
<evidence type="ECO:0000313" key="3">
    <source>
        <dbReference type="Proteomes" id="UP000193240"/>
    </source>
</evidence>
<dbReference type="AlphaFoldDB" id="A0A1Y2M2Q5"/>
<dbReference type="Proteomes" id="UP000193240">
    <property type="component" value="Unassembled WGS sequence"/>
</dbReference>
<accession>A0A1Y2M2Q5</accession>
<reference evidence="2 3" key="1">
    <citation type="journal article" date="2017" name="Genome Announc.">
        <title>Genome sequence of the saprophytic ascomycete Epicoccum nigrum ICMP 19927 strain isolated from New Zealand.</title>
        <authorList>
            <person name="Fokin M."/>
            <person name="Fleetwood D."/>
            <person name="Weir B.S."/>
            <person name="Villas-Boas S.G."/>
        </authorList>
    </citation>
    <scope>NUCLEOTIDE SEQUENCE [LARGE SCALE GENOMIC DNA]</scope>
    <source>
        <strain evidence="2 3">ICMP 19927</strain>
    </source>
</reference>
<keyword evidence="1" id="KW-0732">Signal</keyword>
<protein>
    <recommendedName>
        <fullName evidence="4">Cell death in tomato 1</fullName>
    </recommendedName>
</protein>
<gene>
    <name evidence="2" type="ORF">B5807_04811</name>
</gene>
<name>A0A1Y2M2Q5_EPING</name>
<evidence type="ECO:0000313" key="2">
    <source>
        <dbReference type="EMBL" id="OSS50380.1"/>
    </source>
</evidence>
<feature type="signal peptide" evidence="1">
    <location>
        <begin position="1"/>
        <end position="21"/>
    </location>
</feature>
<feature type="chain" id="PRO_5013231730" description="Cell death in tomato 1" evidence="1">
    <location>
        <begin position="22"/>
        <end position="192"/>
    </location>
</feature>
<sequence length="192" mass="20640">MRFTISSLVAAALALTHLATATPLSPRQEALKPFEVTATTYSAPNGRPGSYPWITIRANVTDPNSYTFTSGDTVGTVPAGISGLNCLAQWYPNEYAEGRSYPCDQAEKGHWVMQTLAGDEGSFFGSNFRLRFIHVVEPGQLIQEFRARVEGEALFKAGIDGTTSYSCAGSGSCGASLRNELKPLLVPVTRTV</sequence>